<dbReference type="Proteomes" id="UP001163255">
    <property type="component" value="Chromosome"/>
</dbReference>
<keyword evidence="2" id="KW-1185">Reference proteome</keyword>
<evidence type="ECO:0000313" key="1">
    <source>
        <dbReference type="EMBL" id="UYM18872.1"/>
    </source>
</evidence>
<reference evidence="1" key="1">
    <citation type="submission" date="2022-10" db="EMBL/GenBank/DDBJ databases">
        <title>Completed Genome Sequence of two octocoral isolated bacterium, Endozoicomonas euniceicola EF212T and Endozoicomonas gorgoniicola PS125T.</title>
        <authorList>
            <person name="Chiou Y.-J."/>
            <person name="Chen Y.-H."/>
        </authorList>
    </citation>
    <scope>NUCLEOTIDE SEQUENCE</scope>
    <source>
        <strain evidence="1">EF212</strain>
    </source>
</reference>
<name>A0ABY6H221_9GAMM</name>
<dbReference type="RefSeq" id="WP_262601617.1">
    <property type="nucleotide sequence ID" value="NZ_CP103300.1"/>
</dbReference>
<protein>
    <submittedName>
        <fullName evidence="1">Uncharacterized protein</fullName>
    </submittedName>
</protein>
<accession>A0ABY6H221</accession>
<gene>
    <name evidence="1" type="ORF">NX720_19855</name>
</gene>
<sequence length="27" mass="2959">MVSVQDTDVTPFDPGSFASRQTYVTIP</sequence>
<proteinExistence type="predicted"/>
<evidence type="ECO:0000313" key="2">
    <source>
        <dbReference type="Proteomes" id="UP001163255"/>
    </source>
</evidence>
<organism evidence="1 2">
    <name type="scientific">Endozoicomonas euniceicola</name>
    <dbReference type="NCBI Taxonomy" id="1234143"/>
    <lineage>
        <taxon>Bacteria</taxon>
        <taxon>Pseudomonadati</taxon>
        <taxon>Pseudomonadota</taxon>
        <taxon>Gammaproteobacteria</taxon>
        <taxon>Oceanospirillales</taxon>
        <taxon>Endozoicomonadaceae</taxon>
        <taxon>Endozoicomonas</taxon>
    </lineage>
</organism>
<dbReference type="EMBL" id="CP103300">
    <property type="protein sequence ID" value="UYM18872.1"/>
    <property type="molecule type" value="Genomic_DNA"/>
</dbReference>